<sequence>MWRNKWSQKRLEKLCVVTREENGVEEKIRLWKELDQELISGVVNVVEVKEIRHSNPSHMVPNKGGKWRKVLDCRWLNKETTKVHFKIESVKQVMESIQMAEFGKIL</sequence>
<dbReference type="InterPro" id="IPR043502">
    <property type="entry name" value="DNA/RNA_pol_sf"/>
</dbReference>
<accession>A0A5J4RE19</accession>
<dbReference type="Proteomes" id="UP000324800">
    <property type="component" value="Unassembled WGS sequence"/>
</dbReference>
<reference evidence="1 2" key="1">
    <citation type="submission" date="2019-03" db="EMBL/GenBank/DDBJ databases">
        <title>Single cell metagenomics reveals metabolic interactions within the superorganism composed of flagellate Streblomastix strix and complex community of Bacteroidetes bacteria on its surface.</title>
        <authorList>
            <person name="Treitli S.C."/>
            <person name="Kolisko M."/>
            <person name="Husnik F."/>
            <person name="Keeling P."/>
            <person name="Hampl V."/>
        </authorList>
    </citation>
    <scope>NUCLEOTIDE SEQUENCE [LARGE SCALE GENOMIC DNA]</scope>
    <source>
        <strain evidence="1">ST1C</strain>
    </source>
</reference>
<comment type="caution">
    <text evidence="1">The sequence shown here is derived from an EMBL/GenBank/DDBJ whole genome shotgun (WGS) entry which is preliminary data.</text>
</comment>
<dbReference type="SUPFAM" id="SSF56672">
    <property type="entry name" value="DNA/RNA polymerases"/>
    <property type="match status" value="1"/>
</dbReference>
<proteinExistence type="predicted"/>
<evidence type="ECO:0000313" key="2">
    <source>
        <dbReference type="Proteomes" id="UP000324800"/>
    </source>
</evidence>
<dbReference type="Gene3D" id="3.10.10.10">
    <property type="entry name" value="HIV Type 1 Reverse Transcriptase, subunit A, domain 1"/>
    <property type="match status" value="1"/>
</dbReference>
<protein>
    <submittedName>
        <fullName evidence="1">Uncharacterized protein</fullName>
    </submittedName>
</protein>
<evidence type="ECO:0000313" key="1">
    <source>
        <dbReference type="EMBL" id="KAA6331962.1"/>
    </source>
</evidence>
<dbReference type="AlphaFoldDB" id="A0A5J4RE19"/>
<organism evidence="1 2">
    <name type="scientific">Streblomastix strix</name>
    <dbReference type="NCBI Taxonomy" id="222440"/>
    <lineage>
        <taxon>Eukaryota</taxon>
        <taxon>Metamonada</taxon>
        <taxon>Preaxostyla</taxon>
        <taxon>Oxymonadida</taxon>
        <taxon>Streblomastigidae</taxon>
        <taxon>Streblomastix</taxon>
    </lineage>
</organism>
<name>A0A5J4RE19_9EUKA</name>
<dbReference type="EMBL" id="SNRW01042514">
    <property type="protein sequence ID" value="KAA6331962.1"/>
    <property type="molecule type" value="Genomic_DNA"/>
</dbReference>
<dbReference type="OrthoDB" id="115435at2759"/>
<gene>
    <name evidence="1" type="ORF">EZS28_053328</name>
</gene>